<dbReference type="OrthoDB" id="3188866at2759"/>
<protein>
    <recommendedName>
        <fullName evidence="2">F-box domain-containing protein</fullName>
    </recommendedName>
</protein>
<accession>F8NZX3</accession>
<organism>
    <name type="scientific">Serpula lacrymans var. lacrymans (strain S7.9)</name>
    <name type="common">Dry rot fungus</name>
    <dbReference type="NCBI Taxonomy" id="578457"/>
    <lineage>
        <taxon>Eukaryota</taxon>
        <taxon>Fungi</taxon>
        <taxon>Dikarya</taxon>
        <taxon>Basidiomycota</taxon>
        <taxon>Agaricomycotina</taxon>
        <taxon>Agaricomycetes</taxon>
        <taxon>Agaricomycetidae</taxon>
        <taxon>Boletales</taxon>
        <taxon>Coniophorineae</taxon>
        <taxon>Serpulaceae</taxon>
        <taxon>Serpula</taxon>
    </lineage>
</organism>
<evidence type="ECO:0008006" key="2">
    <source>
        <dbReference type="Google" id="ProtNLM"/>
    </source>
</evidence>
<sequence length="438" mass="49493">MDLSLEAHRLIVKYAGNRTDICNLCRVSRGFQCAAERALYNTIYMKNTADTVTLCNLLADRPRLAILVEALTIYVEDEENGDSDSSLVSSHPFWLAVSLGLQKVTRLRYFNIHMDRSWDSSAWILRNCTFRLRTFHCDLQWDDDLVSFLNNQPDIVDLFIVDYNASNRTFHSASSSDTSSLCPDALIDLSILECTFTEAACALVPNRPITRLKTCFSRTVLLEKREEMATLLSKLDLSTCPLVSLDIADSSYSEYFSMELLSSVVELQNLVQELHYLGTLVLPVIGSEVRVVHYFIAYVSITRLKFYGFLRRFPQLQCVEVDVSDWDPCPSNPAGLRALASELRLYCPSIARTIFVIDFERTVMTFVRGLMDSNKLPYHNLLNNNKLQNGATYTKYAARPAGNQKGGLRDSQAHDADAFITCSVIDTEDVSRNVRDSA</sequence>
<dbReference type="HOGENOM" id="CLU_038175_1_1_1"/>
<evidence type="ECO:0000313" key="1">
    <source>
        <dbReference type="EMBL" id="EGO23400.1"/>
    </source>
</evidence>
<reference evidence="1" key="1">
    <citation type="submission" date="2011-04" db="EMBL/GenBank/DDBJ databases">
        <title>Evolution of plant cell wall degrading machinery underlies the functional diversity of forest fungi.</title>
        <authorList>
            <consortium name="US DOE Joint Genome Institute (JGI-PGF)"/>
            <person name="Eastwood D.C."/>
            <person name="Floudas D."/>
            <person name="Binder M."/>
            <person name="Majcherczyk A."/>
            <person name="Schneider P."/>
            <person name="Aerts A."/>
            <person name="Asiegbu F.O."/>
            <person name="Baker S.E."/>
            <person name="Barry K."/>
            <person name="Bendiksby M."/>
            <person name="Blumentritt M."/>
            <person name="Coutinho P.M."/>
            <person name="Cullen D."/>
            <person name="Cullen D."/>
            <person name="Gathman A."/>
            <person name="Goodell B."/>
            <person name="Henrissat B."/>
            <person name="Ihrmark K."/>
            <person name="Kauserud H."/>
            <person name="Kohler A."/>
            <person name="LaButti K."/>
            <person name="Lapidus A."/>
            <person name="Lavin J.L."/>
            <person name="Lee Y.-H."/>
            <person name="Lindquist E."/>
            <person name="Lilly W."/>
            <person name="Lucas S."/>
            <person name="Morin E."/>
            <person name="Murat C."/>
            <person name="Oguiza J.A."/>
            <person name="Park J."/>
            <person name="Pisabarro A.G."/>
            <person name="Riley R."/>
            <person name="Rosling A."/>
            <person name="Salamov A."/>
            <person name="Schmidt O."/>
            <person name="Schmutz J."/>
            <person name="Skrede I."/>
            <person name="Stenlid J."/>
            <person name="Wiebenga A."/>
            <person name="Xie X."/>
            <person name="Kues U."/>
            <person name="Hibbett D.S."/>
            <person name="Hoffmeister D."/>
            <person name="Hogberg N."/>
            <person name="Martin F."/>
            <person name="Grigoriev I.V."/>
            <person name="Watkinson S.C."/>
        </authorList>
    </citation>
    <scope>NUCLEOTIDE SEQUENCE</scope>
    <source>
        <strain evidence="1">S7.9</strain>
    </source>
</reference>
<dbReference type="EMBL" id="GL945435">
    <property type="protein sequence ID" value="EGO23400.1"/>
    <property type="molecule type" value="Genomic_DNA"/>
</dbReference>
<dbReference type="GeneID" id="18815071"/>
<dbReference type="Proteomes" id="UP000008064">
    <property type="component" value="Unassembled WGS sequence"/>
</dbReference>
<proteinExistence type="predicted"/>
<gene>
    <name evidence="1" type="ORF">SERLADRAFT_438711</name>
</gene>
<dbReference type="RefSeq" id="XP_007319162.1">
    <property type="nucleotide sequence ID" value="XM_007319100.1"/>
</dbReference>
<dbReference type="KEGG" id="sla:SERLADRAFT_438711"/>
<dbReference type="AlphaFoldDB" id="F8NZX3"/>
<name>F8NZX3_SERL9</name>